<evidence type="ECO:0008006" key="2">
    <source>
        <dbReference type="Google" id="ProtNLM"/>
    </source>
</evidence>
<evidence type="ECO:0000313" key="1">
    <source>
        <dbReference type="EMBL" id="QEA05366.1"/>
    </source>
</evidence>
<reference evidence="1" key="1">
    <citation type="submission" date="2019-06" db="EMBL/GenBank/DDBJ databases">
        <authorList>
            <person name="Murdoch R.W."/>
            <person name="Fathepure B."/>
        </authorList>
    </citation>
    <scope>NUCLEOTIDE SEQUENCE</scope>
</reference>
<sequence>MFDINSVINLDHKAKQTHFAKLVGVSQSAVAQRVAAGELPEGGTYLQWLYAYCAALRAEAGGRGGDAQGELAKARTRQANADAQAKELSYHRELGHLIPVEEIEPVLANWASMARAEVQYAAERLVTEIESVHGIKVDPEAVPRVLAPAFRAIADYPTTALSEDTEGDHA</sequence>
<organism evidence="1">
    <name type="scientific">uncultured organism</name>
    <dbReference type="NCBI Taxonomy" id="155900"/>
    <lineage>
        <taxon>unclassified sequences</taxon>
        <taxon>environmental samples</taxon>
    </lineage>
</organism>
<dbReference type="AlphaFoldDB" id="A0A5B8R9B9"/>
<proteinExistence type="predicted"/>
<protein>
    <recommendedName>
        <fullName evidence="2">Terminase small subunit</fullName>
    </recommendedName>
</protein>
<name>A0A5B8R9B9_9ZZZZ</name>
<gene>
    <name evidence="1" type="ORF">KBTEX_01687</name>
</gene>
<dbReference type="EMBL" id="MN079100">
    <property type="protein sequence ID" value="QEA05366.1"/>
    <property type="molecule type" value="Genomic_DNA"/>
</dbReference>
<accession>A0A5B8R9B9</accession>